<reference evidence="2" key="1">
    <citation type="submission" date="2016-10" db="EMBL/GenBank/DDBJ databases">
        <authorList>
            <person name="Varghese N."/>
            <person name="Submissions S."/>
        </authorList>
    </citation>
    <scope>NUCLEOTIDE SEQUENCE [LARGE SCALE GENOMIC DNA]</scope>
    <source>
        <strain evidence="2">DSM 22951</strain>
    </source>
</reference>
<protein>
    <recommendedName>
        <fullName evidence="3">DUF2505 domain-containing protein</fullName>
    </recommendedName>
</protein>
<evidence type="ECO:0008006" key="3">
    <source>
        <dbReference type="Google" id="ProtNLM"/>
    </source>
</evidence>
<dbReference type="InterPro" id="IPR019639">
    <property type="entry name" value="DUF2505"/>
</dbReference>
<evidence type="ECO:0000313" key="1">
    <source>
        <dbReference type="EMBL" id="SSA33845.1"/>
    </source>
</evidence>
<dbReference type="AlphaFoldDB" id="A0A2Y8ZPI1"/>
<dbReference type="OrthoDB" id="3266819at2"/>
<accession>A0A2Y8ZPI1</accession>
<dbReference type="Pfam" id="PF10698">
    <property type="entry name" value="DUF2505"/>
    <property type="match status" value="1"/>
</dbReference>
<evidence type="ECO:0000313" key="2">
    <source>
        <dbReference type="Proteomes" id="UP000250028"/>
    </source>
</evidence>
<organism evidence="1 2">
    <name type="scientific">Branchiibius hedensis</name>
    <dbReference type="NCBI Taxonomy" id="672460"/>
    <lineage>
        <taxon>Bacteria</taxon>
        <taxon>Bacillati</taxon>
        <taxon>Actinomycetota</taxon>
        <taxon>Actinomycetes</taxon>
        <taxon>Micrococcales</taxon>
        <taxon>Dermacoccaceae</taxon>
        <taxon>Branchiibius</taxon>
    </lineage>
</organism>
<dbReference type="EMBL" id="UESZ01000001">
    <property type="protein sequence ID" value="SSA33845.1"/>
    <property type="molecule type" value="Genomic_DNA"/>
</dbReference>
<proteinExistence type="predicted"/>
<dbReference type="Proteomes" id="UP000250028">
    <property type="component" value="Unassembled WGS sequence"/>
</dbReference>
<name>A0A2Y8ZPI1_9MICO</name>
<dbReference type="RefSeq" id="WP_109684486.1">
    <property type="nucleotide sequence ID" value="NZ_QGDN01000001.1"/>
</dbReference>
<sequence length="166" mass="17915">MKIELSWDLTSTPDEVYEDAINPQYQDDKCKAAGAITYSSKVEANGEAHTSTVQRLMSSGDVPDLVKKVVGDKVDVLETISWGPKQADGSRRGDLTVDMKGQPISMKGFTYIKPNGTGSTVGIDADLKAKIPVIGGKIEKMGAPEIIKAIKAEEATAHEWDARRHG</sequence>
<keyword evidence="2" id="KW-1185">Reference proteome</keyword>
<gene>
    <name evidence="1" type="ORF">SAMN04489750_1142</name>
</gene>